<feature type="transmembrane region" description="Helical" evidence="1">
    <location>
        <begin position="188"/>
        <end position="204"/>
    </location>
</feature>
<feature type="transmembrane region" description="Helical" evidence="1">
    <location>
        <begin position="72"/>
        <end position="94"/>
    </location>
</feature>
<keyword evidence="1" id="KW-1133">Transmembrane helix</keyword>
<keyword evidence="2" id="KW-0547">Nucleotide-binding</keyword>
<dbReference type="OrthoDB" id="9815943at2"/>
<name>A0A0P1MQ27_9BACT</name>
<organism evidence="2 3">
    <name type="scientific">Candidatus Chryseopegocella kryptomonas</name>
    <dbReference type="NCBI Taxonomy" id="1633643"/>
    <lineage>
        <taxon>Bacteria</taxon>
        <taxon>Pseudomonadati</taxon>
        <taxon>Candidatus Kryptoniota</taxon>
        <taxon>Candidatus Chryseopegocella</taxon>
    </lineage>
</organism>
<gene>
    <name evidence="2" type="ORF">JGI23_00368</name>
</gene>
<evidence type="ECO:0000313" key="3">
    <source>
        <dbReference type="Proteomes" id="UP000199197"/>
    </source>
</evidence>
<sequence length="556" mass="63738">MSEVVLILKYKLISIFKSALDSKWGSVLKELASIFVFTGFALSTFISSNYATAYLLSEAKIGLFLFHRVLSMLLFVLFVLVSLGNIIVAFSTLYKSKDIEFFLTTPIKPIKIYVIKFLDNFFYSSSTMFIFIFAILLGYGSYFMKPPEFYIFSFAGVIVPFMLMSASLSIIILMLILKLSQRFDIRKIAVFAGLIYALAVYFYFKSTNPMKLFTEVMRYYPYVDQYFAQLDPSIAVYLPNHWVAEIFYFSARGNSEMVMRYFLILLSATVGVLLVNFGVARKLYFDTLFIAFDLKNRIKKRFEIEILSFYKKSIFHPQLEVFIKRDLKTFLREPSQWVHLLIMLVLVLIFIASLVKMRLYRVEPQILSIAFVSIFSFNVFLIASIVIRFVYPLISLEGMSYWSVRSSPVKLTLLYLHKFVISFLPVLLISEAIAYASVFPFGKDPNIGILITSVSFFVALTYVSLGLGMGGYFANYSEKSPVRIASSRGATITFLLGLVLISIFTGITFFPITFYFQSFKFNVEFFKSAIFVSALVSVTLSIFFNCLGLRSMTKDF</sequence>
<dbReference type="InterPro" id="IPR031599">
    <property type="entry name" value="ABC_tran_2"/>
</dbReference>
<dbReference type="Pfam" id="PF16949">
    <property type="entry name" value="ABC_tran_2"/>
    <property type="match status" value="1"/>
</dbReference>
<dbReference type="RefSeq" id="WP_092347595.1">
    <property type="nucleotide sequence ID" value="NZ_CZVW01000003.1"/>
</dbReference>
<evidence type="ECO:0000313" key="2">
    <source>
        <dbReference type="EMBL" id="CUS97814.1"/>
    </source>
</evidence>
<feature type="transmembrane region" description="Helical" evidence="1">
    <location>
        <begin position="447"/>
        <end position="473"/>
    </location>
</feature>
<feature type="transmembrane region" description="Helical" evidence="1">
    <location>
        <begin position="412"/>
        <end position="435"/>
    </location>
</feature>
<feature type="transmembrane region" description="Helical" evidence="1">
    <location>
        <begin position="494"/>
        <end position="516"/>
    </location>
</feature>
<dbReference type="Proteomes" id="UP000199197">
    <property type="component" value="Unassembled WGS sequence"/>
</dbReference>
<proteinExistence type="predicted"/>
<feature type="transmembrane region" description="Helical" evidence="1">
    <location>
        <begin position="121"/>
        <end position="143"/>
    </location>
</feature>
<feature type="transmembrane region" description="Helical" evidence="1">
    <location>
        <begin position="367"/>
        <end position="391"/>
    </location>
</feature>
<reference evidence="3" key="1">
    <citation type="submission" date="2015-11" db="EMBL/GenBank/DDBJ databases">
        <authorList>
            <person name="Varghese N."/>
        </authorList>
    </citation>
    <scope>NUCLEOTIDE SEQUENCE [LARGE SCALE GENOMIC DNA]</scope>
    <source>
        <strain evidence="3">JGI-23</strain>
    </source>
</reference>
<accession>A0A0P1MQ27</accession>
<keyword evidence="1" id="KW-0472">Membrane</keyword>
<feature type="transmembrane region" description="Helical" evidence="1">
    <location>
        <begin position="258"/>
        <end position="279"/>
    </location>
</feature>
<evidence type="ECO:0000256" key="1">
    <source>
        <dbReference type="SAM" id="Phobius"/>
    </source>
</evidence>
<keyword evidence="1" id="KW-0812">Transmembrane</keyword>
<keyword evidence="2" id="KW-0067">ATP-binding</keyword>
<dbReference type="EMBL" id="CZVW01000003">
    <property type="protein sequence ID" value="CUS97814.1"/>
    <property type="molecule type" value="Genomic_DNA"/>
</dbReference>
<feature type="transmembrane region" description="Helical" evidence="1">
    <location>
        <begin position="528"/>
        <end position="549"/>
    </location>
</feature>
<feature type="transmembrane region" description="Helical" evidence="1">
    <location>
        <begin position="337"/>
        <end position="355"/>
    </location>
</feature>
<feature type="transmembrane region" description="Helical" evidence="1">
    <location>
        <begin position="31"/>
        <end position="52"/>
    </location>
</feature>
<dbReference type="GO" id="GO:0005524">
    <property type="term" value="F:ATP binding"/>
    <property type="evidence" value="ECO:0007669"/>
    <property type="project" value="UniProtKB-KW"/>
</dbReference>
<feature type="transmembrane region" description="Helical" evidence="1">
    <location>
        <begin position="149"/>
        <end position="176"/>
    </location>
</feature>
<protein>
    <submittedName>
        <fullName evidence="2">Putative ATP-binding cassette</fullName>
    </submittedName>
</protein>
<keyword evidence="3" id="KW-1185">Reference proteome</keyword>
<dbReference type="AlphaFoldDB" id="A0A0P1MQ27"/>